<dbReference type="InterPro" id="IPR035965">
    <property type="entry name" value="PAS-like_dom_sf"/>
</dbReference>
<name>A0ABP5U5X6_9ACTN</name>
<keyword evidence="1" id="KW-0808">Transferase</keyword>
<dbReference type="PANTHER" id="PTHR24421">
    <property type="entry name" value="NITRATE/NITRITE SENSOR PROTEIN NARX-RELATED"/>
    <property type="match status" value="1"/>
</dbReference>
<sequence length="339" mass="36689">MYWQAFRAAPEALIVLDAAGVVRLTSSAAEALFQRTTADLVGRRVAELFAGDPAFSVEHPVAATVRLPGGRELAVEVRARTLEGDPSGLLVLAVDDQSRPGRGQAGLEQRIARLTLTGHEQGELLDDLILTQERERARIAAGVHDDSLQVITAATLRLQHLRRRLREPADLEILDRLEESLVQAATRLRRLIFDFRPPRLSDDGLAAATGDLLDDLAEQHDLQVTVEDRLTAEPALPTRLLLFRMLQEAVANVGKHAGADRCTVTLGEQEGGYLVRVVDDGAGAADLHTDPGHLGLLLMRERAELAGGWFRISSGPGLGTTVTFWVPRGADLESKGASP</sequence>
<dbReference type="InterPro" id="IPR003594">
    <property type="entry name" value="HATPase_dom"/>
</dbReference>
<evidence type="ECO:0000256" key="3">
    <source>
        <dbReference type="ARBA" id="ARBA00023012"/>
    </source>
</evidence>
<dbReference type="InterPro" id="IPR013656">
    <property type="entry name" value="PAS_4"/>
</dbReference>
<dbReference type="EMBL" id="BAAARV010000070">
    <property type="protein sequence ID" value="GAA2370587.1"/>
    <property type="molecule type" value="Genomic_DNA"/>
</dbReference>
<evidence type="ECO:0000259" key="4">
    <source>
        <dbReference type="SMART" id="SM00387"/>
    </source>
</evidence>
<organism evidence="5 6">
    <name type="scientific">Dactylosporangium salmoneum</name>
    <dbReference type="NCBI Taxonomy" id="53361"/>
    <lineage>
        <taxon>Bacteria</taxon>
        <taxon>Bacillati</taxon>
        <taxon>Actinomycetota</taxon>
        <taxon>Actinomycetes</taxon>
        <taxon>Micromonosporales</taxon>
        <taxon>Micromonosporaceae</taxon>
        <taxon>Dactylosporangium</taxon>
    </lineage>
</organism>
<dbReference type="InterPro" id="IPR050482">
    <property type="entry name" value="Sensor_HK_TwoCompSys"/>
</dbReference>
<keyword evidence="2" id="KW-0418">Kinase</keyword>
<evidence type="ECO:0000256" key="2">
    <source>
        <dbReference type="ARBA" id="ARBA00022777"/>
    </source>
</evidence>
<proteinExistence type="predicted"/>
<gene>
    <name evidence="5" type="ORF">GCM10010170_071670</name>
</gene>
<dbReference type="InterPro" id="IPR011712">
    <property type="entry name" value="Sig_transdc_His_kin_sub3_dim/P"/>
</dbReference>
<dbReference type="CDD" id="cd16917">
    <property type="entry name" value="HATPase_UhpB-NarQ-NarX-like"/>
    <property type="match status" value="1"/>
</dbReference>
<dbReference type="SUPFAM" id="SSF55785">
    <property type="entry name" value="PYP-like sensor domain (PAS domain)"/>
    <property type="match status" value="1"/>
</dbReference>
<evidence type="ECO:0000256" key="1">
    <source>
        <dbReference type="ARBA" id="ARBA00022679"/>
    </source>
</evidence>
<protein>
    <recommendedName>
        <fullName evidence="4">Histidine kinase/HSP90-like ATPase domain-containing protein</fullName>
    </recommendedName>
</protein>
<dbReference type="Pfam" id="PF07730">
    <property type="entry name" value="HisKA_3"/>
    <property type="match status" value="1"/>
</dbReference>
<keyword evidence="6" id="KW-1185">Reference proteome</keyword>
<reference evidence="6" key="1">
    <citation type="journal article" date="2019" name="Int. J. Syst. Evol. Microbiol.">
        <title>The Global Catalogue of Microorganisms (GCM) 10K type strain sequencing project: providing services to taxonomists for standard genome sequencing and annotation.</title>
        <authorList>
            <consortium name="The Broad Institute Genomics Platform"/>
            <consortium name="The Broad Institute Genome Sequencing Center for Infectious Disease"/>
            <person name="Wu L."/>
            <person name="Ma J."/>
        </authorList>
    </citation>
    <scope>NUCLEOTIDE SEQUENCE [LARGE SCALE GENOMIC DNA]</scope>
    <source>
        <strain evidence="6">JCM 3272</strain>
    </source>
</reference>
<dbReference type="InterPro" id="IPR036890">
    <property type="entry name" value="HATPase_C_sf"/>
</dbReference>
<dbReference type="Pfam" id="PF08448">
    <property type="entry name" value="PAS_4"/>
    <property type="match status" value="1"/>
</dbReference>
<dbReference type="Pfam" id="PF02518">
    <property type="entry name" value="HATPase_c"/>
    <property type="match status" value="1"/>
</dbReference>
<dbReference type="SMART" id="SM00387">
    <property type="entry name" value="HATPase_c"/>
    <property type="match status" value="1"/>
</dbReference>
<comment type="caution">
    <text evidence="5">The sequence shown here is derived from an EMBL/GenBank/DDBJ whole genome shotgun (WGS) entry which is preliminary data.</text>
</comment>
<dbReference type="Proteomes" id="UP001501444">
    <property type="component" value="Unassembled WGS sequence"/>
</dbReference>
<dbReference type="CDD" id="cd00130">
    <property type="entry name" value="PAS"/>
    <property type="match status" value="1"/>
</dbReference>
<dbReference type="Gene3D" id="3.30.450.20">
    <property type="entry name" value="PAS domain"/>
    <property type="match status" value="1"/>
</dbReference>
<dbReference type="RefSeq" id="WP_344617027.1">
    <property type="nucleotide sequence ID" value="NZ_BAAARV010000070.1"/>
</dbReference>
<evidence type="ECO:0000313" key="6">
    <source>
        <dbReference type="Proteomes" id="UP001501444"/>
    </source>
</evidence>
<accession>A0ABP5U5X6</accession>
<evidence type="ECO:0000313" key="5">
    <source>
        <dbReference type="EMBL" id="GAA2370587.1"/>
    </source>
</evidence>
<dbReference type="Gene3D" id="3.30.565.10">
    <property type="entry name" value="Histidine kinase-like ATPase, C-terminal domain"/>
    <property type="match status" value="1"/>
</dbReference>
<feature type="domain" description="Histidine kinase/HSP90-like ATPase" evidence="4">
    <location>
        <begin position="237"/>
        <end position="330"/>
    </location>
</feature>
<dbReference type="InterPro" id="IPR000014">
    <property type="entry name" value="PAS"/>
</dbReference>
<keyword evidence="3" id="KW-0902">Two-component regulatory system</keyword>
<dbReference type="SUPFAM" id="SSF55874">
    <property type="entry name" value="ATPase domain of HSP90 chaperone/DNA topoisomerase II/histidine kinase"/>
    <property type="match status" value="1"/>
</dbReference>